<protein>
    <submittedName>
        <fullName evidence="1">Uncharacterized protein</fullName>
    </submittedName>
</protein>
<proteinExistence type="predicted"/>
<sequence length="174" mass="19289">MKPGFSLAFAPDTQIPLDPYIQSIAALWEDLGYGDFHWLQEAPLSRRNRLVWWKMSVKEMEGKTRPLARMPILNTLRPHRTFALVGSGEEWFHRTPPTGPLKGNGSLVLVWHVYFSPQKVFQRAGTGAPVAQTSVGAVGVRNARHTLGAALPGQLMTGNYTKAGLKVESTNLRV</sequence>
<gene>
    <name evidence="1" type="ORF">NDU88_006691</name>
</gene>
<evidence type="ECO:0000313" key="2">
    <source>
        <dbReference type="Proteomes" id="UP001066276"/>
    </source>
</evidence>
<accession>A0AAV7TZ92</accession>
<dbReference type="Proteomes" id="UP001066276">
    <property type="component" value="Chromosome 3_2"/>
</dbReference>
<name>A0AAV7TZ92_PLEWA</name>
<keyword evidence="2" id="KW-1185">Reference proteome</keyword>
<dbReference type="EMBL" id="JANPWB010000006">
    <property type="protein sequence ID" value="KAJ1181484.1"/>
    <property type="molecule type" value="Genomic_DNA"/>
</dbReference>
<reference evidence="1" key="1">
    <citation type="journal article" date="2022" name="bioRxiv">
        <title>Sequencing and chromosome-scale assembly of the giantPleurodeles waltlgenome.</title>
        <authorList>
            <person name="Brown T."/>
            <person name="Elewa A."/>
            <person name="Iarovenko S."/>
            <person name="Subramanian E."/>
            <person name="Araus A.J."/>
            <person name="Petzold A."/>
            <person name="Susuki M."/>
            <person name="Suzuki K.-i.T."/>
            <person name="Hayashi T."/>
            <person name="Toyoda A."/>
            <person name="Oliveira C."/>
            <person name="Osipova E."/>
            <person name="Leigh N.D."/>
            <person name="Simon A."/>
            <person name="Yun M.H."/>
        </authorList>
    </citation>
    <scope>NUCLEOTIDE SEQUENCE</scope>
    <source>
        <strain evidence="1">20211129_DDA</strain>
        <tissue evidence="1">Liver</tissue>
    </source>
</reference>
<dbReference type="AlphaFoldDB" id="A0AAV7TZ92"/>
<organism evidence="1 2">
    <name type="scientific">Pleurodeles waltl</name>
    <name type="common">Iberian ribbed newt</name>
    <dbReference type="NCBI Taxonomy" id="8319"/>
    <lineage>
        <taxon>Eukaryota</taxon>
        <taxon>Metazoa</taxon>
        <taxon>Chordata</taxon>
        <taxon>Craniata</taxon>
        <taxon>Vertebrata</taxon>
        <taxon>Euteleostomi</taxon>
        <taxon>Amphibia</taxon>
        <taxon>Batrachia</taxon>
        <taxon>Caudata</taxon>
        <taxon>Salamandroidea</taxon>
        <taxon>Salamandridae</taxon>
        <taxon>Pleurodelinae</taxon>
        <taxon>Pleurodeles</taxon>
    </lineage>
</organism>
<evidence type="ECO:0000313" key="1">
    <source>
        <dbReference type="EMBL" id="KAJ1181484.1"/>
    </source>
</evidence>
<comment type="caution">
    <text evidence="1">The sequence shown here is derived from an EMBL/GenBank/DDBJ whole genome shotgun (WGS) entry which is preliminary data.</text>
</comment>